<dbReference type="Proteomes" id="UP000504633">
    <property type="component" value="Unplaced"/>
</dbReference>
<dbReference type="RefSeq" id="XP_023163964.2">
    <property type="nucleotide sequence ID" value="XM_023308196.2"/>
</dbReference>
<reference evidence="2" key="1">
    <citation type="submission" date="2025-08" db="UniProtKB">
        <authorList>
            <consortium name="RefSeq"/>
        </authorList>
    </citation>
    <scope>IDENTIFICATION</scope>
    <source>
        <strain evidence="2">15085-1641.00</strain>
        <tissue evidence="2">Whole body</tissue>
    </source>
</reference>
<sequence length="163" mass="18622">MDTMPNTTPTSQFEYALLGQDPTDQHWYRVRLTPLDNKSGYRAQFSTRKSPPYSAQQAHKHDKTITELLNFLEKSEEHNLLKAYGQLLASEEYNDQEGKIKQNVDKIEIQMDNDVDLKGHLKTDPNHPLILVGELDGPTITNNQSGTESNTVKNFVYFIKGLK</sequence>
<dbReference type="OrthoDB" id="7846954at2759"/>
<proteinExistence type="predicted"/>
<accession>A0A6J1LCX4</accession>
<gene>
    <name evidence="2" type="primary">LOC111594748</name>
</gene>
<keyword evidence="1" id="KW-1185">Reference proteome</keyword>
<dbReference type="GeneID" id="111594748"/>
<evidence type="ECO:0000313" key="2">
    <source>
        <dbReference type="RefSeq" id="XP_023163964.2"/>
    </source>
</evidence>
<organism evidence="1 2">
    <name type="scientific">Drosophila hydei</name>
    <name type="common">Fruit fly</name>
    <dbReference type="NCBI Taxonomy" id="7224"/>
    <lineage>
        <taxon>Eukaryota</taxon>
        <taxon>Metazoa</taxon>
        <taxon>Ecdysozoa</taxon>
        <taxon>Arthropoda</taxon>
        <taxon>Hexapoda</taxon>
        <taxon>Insecta</taxon>
        <taxon>Pterygota</taxon>
        <taxon>Neoptera</taxon>
        <taxon>Endopterygota</taxon>
        <taxon>Diptera</taxon>
        <taxon>Brachycera</taxon>
        <taxon>Muscomorpha</taxon>
        <taxon>Ephydroidea</taxon>
        <taxon>Drosophilidae</taxon>
        <taxon>Drosophila</taxon>
    </lineage>
</organism>
<dbReference type="KEGG" id="dhe:111594748"/>
<protein>
    <submittedName>
        <fullName evidence="2">Uncharacterized protein LOC111594748</fullName>
    </submittedName>
</protein>
<evidence type="ECO:0000313" key="1">
    <source>
        <dbReference type="Proteomes" id="UP000504633"/>
    </source>
</evidence>
<dbReference type="OMA" id="TPQFEYA"/>
<dbReference type="AlphaFoldDB" id="A0A6J1LCX4"/>
<name>A0A6J1LCX4_DROHY</name>